<proteinExistence type="predicted"/>
<dbReference type="Proteomes" id="UP001396334">
    <property type="component" value="Unassembled WGS sequence"/>
</dbReference>
<comment type="caution">
    <text evidence="2">The sequence shown here is derived from an EMBL/GenBank/DDBJ whole genome shotgun (WGS) entry which is preliminary data.</text>
</comment>
<evidence type="ECO:0000256" key="1">
    <source>
        <dbReference type="SAM" id="MobiDB-lite"/>
    </source>
</evidence>
<evidence type="ECO:0000313" key="2">
    <source>
        <dbReference type="EMBL" id="KAK8486792.1"/>
    </source>
</evidence>
<organism evidence="2 3">
    <name type="scientific">Hibiscus sabdariffa</name>
    <name type="common">roselle</name>
    <dbReference type="NCBI Taxonomy" id="183260"/>
    <lineage>
        <taxon>Eukaryota</taxon>
        <taxon>Viridiplantae</taxon>
        <taxon>Streptophyta</taxon>
        <taxon>Embryophyta</taxon>
        <taxon>Tracheophyta</taxon>
        <taxon>Spermatophyta</taxon>
        <taxon>Magnoliopsida</taxon>
        <taxon>eudicotyledons</taxon>
        <taxon>Gunneridae</taxon>
        <taxon>Pentapetalae</taxon>
        <taxon>rosids</taxon>
        <taxon>malvids</taxon>
        <taxon>Malvales</taxon>
        <taxon>Malvaceae</taxon>
        <taxon>Malvoideae</taxon>
        <taxon>Hibiscus</taxon>
    </lineage>
</organism>
<sequence length="74" mass="8366">MYYVEVLYKDGDPSHLADIVELYDQLNLKFGWVIQRRNPLTHGTVSGIENKSGSMPGNVNSGYGESRPWDILSH</sequence>
<dbReference type="EMBL" id="JBBPBN010000427">
    <property type="protein sequence ID" value="KAK8486792.1"/>
    <property type="molecule type" value="Genomic_DNA"/>
</dbReference>
<name>A0ABR2A1C1_9ROSI</name>
<protein>
    <submittedName>
        <fullName evidence="2">Uncharacterized protein</fullName>
    </submittedName>
</protein>
<evidence type="ECO:0000313" key="3">
    <source>
        <dbReference type="Proteomes" id="UP001396334"/>
    </source>
</evidence>
<feature type="compositionally biased region" description="Polar residues" evidence="1">
    <location>
        <begin position="45"/>
        <end position="63"/>
    </location>
</feature>
<feature type="region of interest" description="Disordered" evidence="1">
    <location>
        <begin position="45"/>
        <end position="74"/>
    </location>
</feature>
<gene>
    <name evidence="2" type="ORF">V6N11_034349</name>
</gene>
<reference evidence="2 3" key="1">
    <citation type="journal article" date="2024" name="G3 (Bethesda)">
        <title>Genome assembly of Hibiscus sabdariffa L. provides insights into metabolisms of medicinal natural products.</title>
        <authorList>
            <person name="Kim T."/>
        </authorList>
    </citation>
    <scope>NUCLEOTIDE SEQUENCE [LARGE SCALE GENOMIC DNA]</scope>
    <source>
        <strain evidence="2">TK-2024</strain>
        <tissue evidence="2">Old leaves</tissue>
    </source>
</reference>
<keyword evidence="3" id="KW-1185">Reference proteome</keyword>
<accession>A0ABR2A1C1</accession>